<protein>
    <submittedName>
        <fullName evidence="1">Uncharacterized protein</fullName>
    </submittedName>
</protein>
<organism evidence="1 2">
    <name type="scientific">Synaphobranchus kaupii</name>
    <name type="common">Kaup's arrowtooth eel</name>
    <dbReference type="NCBI Taxonomy" id="118154"/>
    <lineage>
        <taxon>Eukaryota</taxon>
        <taxon>Metazoa</taxon>
        <taxon>Chordata</taxon>
        <taxon>Craniata</taxon>
        <taxon>Vertebrata</taxon>
        <taxon>Euteleostomi</taxon>
        <taxon>Actinopterygii</taxon>
        <taxon>Neopterygii</taxon>
        <taxon>Teleostei</taxon>
        <taxon>Anguilliformes</taxon>
        <taxon>Synaphobranchidae</taxon>
        <taxon>Synaphobranchus</taxon>
    </lineage>
</organism>
<dbReference type="EMBL" id="JAINUF010000004">
    <property type="protein sequence ID" value="KAJ8364201.1"/>
    <property type="molecule type" value="Genomic_DNA"/>
</dbReference>
<keyword evidence="2" id="KW-1185">Reference proteome</keyword>
<sequence>MSSTEDASRHKPHTGNSSRTAALLWSLISASPSHAASVTQKYSRGAFLTSWPLSGVSCVALHRLKGHVHQPTILRLGRDCECLGTDRSDAQSRVGSPFASFRMGEIGAVSITRIPDYYFEKKTTSSCSV</sequence>
<evidence type="ECO:0000313" key="1">
    <source>
        <dbReference type="EMBL" id="KAJ8364201.1"/>
    </source>
</evidence>
<evidence type="ECO:0000313" key="2">
    <source>
        <dbReference type="Proteomes" id="UP001152622"/>
    </source>
</evidence>
<proteinExistence type="predicted"/>
<accession>A0A9Q1FQU0</accession>
<dbReference type="AlphaFoldDB" id="A0A9Q1FQU0"/>
<gene>
    <name evidence="1" type="ORF">SKAU_G00130320</name>
</gene>
<comment type="caution">
    <text evidence="1">The sequence shown here is derived from an EMBL/GenBank/DDBJ whole genome shotgun (WGS) entry which is preliminary data.</text>
</comment>
<dbReference type="Proteomes" id="UP001152622">
    <property type="component" value="Chromosome 4"/>
</dbReference>
<name>A0A9Q1FQU0_SYNKA</name>
<reference evidence="1" key="1">
    <citation type="journal article" date="2023" name="Science">
        <title>Genome structures resolve the early diversification of teleost fishes.</title>
        <authorList>
            <person name="Parey E."/>
            <person name="Louis A."/>
            <person name="Montfort J."/>
            <person name="Bouchez O."/>
            <person name="Roques C."/>
            <person name="Iampietro C."/>
            <person name="Lluch J."/>
            <person name="Castinel A."/>
            <person name="Donnadieu C."/>
            <person name="Desvignes T."/>
            <person name="Floi Bucao C."/>
            <person name="Jouanno E."/>
            <person name="Wen M."/>
            <person name="Mejri S."/>
            <person name="Dirks R."/>
            <person name="Jansen H."/>
            <person name="Henkel C."/>
            <person name="Chen W.J."/>
            <person name="Zahm M."/>
            <person name="Cabau C."/>
            <person name="Klopp C."/>
            <person name="Thompson A.W."/>
            <person name="Robinson-Rechavi M."/>
            <person name="Braasch I."/>
            <person name="Lecointre G."/>
            <person name="Bobe J."/>
            <person name="Postlethwait J.H."/>
            <person name="Berthelot C."/>
            <person name="Roest Crollius H."/>
            <person name="Guiguen Y."/>
        </authorList>
    </citation>
    <scope>NUCLEOTIDE SEQUENCE</scope>
    <source>
        <strain evidence="1">WJC10195</strain>
    </source>
</reference>